<dbReference type="SUPFAM" id="SSF51430">
    <property type="entry name" value="NAD(P)-linked oxidoreductase"/>
    <property type="match status" value="1"/>
</dbReference>
<keyword evidence="2" id="KW-0067">ATP-binding</keyword>
<keyword evidence="4" id="KW-1185">Reference proteome</keyword>
<dbReference type="GO" id="GO:0005524">
    <property type="term" value="F:ATP binding"/>
    <property type="evidence" value="ECO:0007669"/>
    <property type="project" value="UniProtKB-KW"/>
</dbReference>
<evidence type="ECO:0000313" key="4">
    <source>
        <dbReference type="Proteomes" id="UP000593564"/>
    </source>
</evidence>
<sequence length="216" mass="24357">MELEFEIQMIINIHIGSILYTLIVSKLGYGCMGLSGAYNSPVSDEDGIAIIKYAFSKDIYGVDHSNEILLGRIMLSLTCYFRSRIFFFFLATAPHRPKKQALEKCQLKATINSLPNLLDSSVLLRRNKIIVLDEATDSIDSATDATLHRMITVAHRVPTIIDSDMVMLINVNVPCYGFAGELVEYDDPSKLRETNSSFSKLEAEYWSSYRRNSVLL</sequence>
<dbReference type="Gene3D" id="3.40.50.300">
    <property type="entry name" value="P-loop containing nucleotide triphosphate hydrolases"/>
    <property type="match status" value="1"/>
</dbReference>
<dbReference type="InterPro" id="IPR050173">
    <property type="entry name" value="ABC_transporter_C-like"/>
</dbReference>
<protein>
    <recommendedName>
        <fullName evidence="5">ABC transporter domain-containing protein</fullName>
    </recommendedName>
</protein>
<dbReference type="EMBL" id="JACBKZ010000014">
    <property type="protein sequence ID" value="KAF5931954.1"/>
    <property type="molecule type" value="Genomic_DNA"/>
</dbReference>
<evidence type="ECO:0000256" key="2">
    <source>
        <dbReference type="ARBA" id="ARBA00022840"/>
    </source>
</evidence>
<evidence type="ECO:0000256" key="1">
    <source>
        <dbReference type="ARBA" id="ARBA00022741"/>
    </source>
</evidence>
<gene>
    <name evidence="3" type="ORF">HYC85_028125</name>
</gene>
<keyword evidence="1" id="KW-0547">Nucleotide-binding</keyword>
<dbReference type="Proteomes" id="UP000593564">
    <property type="component" value="Unassembled WGS sequence"/>
</dbReference>
<dbReference type="GO" id="GO:0042626">
    <property type="term" value="F:ATPase-coupled transmembrane transporter activity"/>
    <property type="evidence" value="ECO:0007669"/>
    <property type="project" value="TreeGrafter"/>
</dbReference>
<dbReference type="SUPFAM" id="SSF52540">
    <property type="entry name" value="P-loop containing nucleoside triphosphate hydrolases"/>
    <property type="match status" value="1"/>
</dbReference>
<dbReference type="InterPro" id="IPR027417">
    <property type="entry name" value="P-loop_NTPase"/>
</dbReference>
<dbReference type="GO" id="GO:0016020">
    <property type="term" value="C:membrane"/>
    <property type="evidence" value="ECO:0007669"/>
    <property type="project" value="TreeGrafter"/>
</dbReference>
<evidence type="ECO:0008006" key="5">
    <source>
        <dbReference type="Google" id="ProtNLM"/>
    </source>
</evidence>
<proteinExistence type="predicted"/>
<reference evidence="3 4" key="2">
    <citation type="submission" date="2020-07" db="EMBL/GenBank/DDBJ databases">
        <title>Genome assembly of wild tea tree DASZ reveals pedigree and selection history of tea varieties.</title>
        <authorList>
            <person name="Zhang W."/>
        </authorList>
    </citation>
    <scope>NUCLEOTIDE SEQUENCE [LARGE SCALE GENOMIC DNA]</scope>
    <source>
        <strain evidence="4">cv. G240</strain>
        <tissue evidence="3">Leaf</tissue>
    </source>
</reference>
<dbReference type="PANTHER" id="PTHR24223:SF108">
    <property type="entry name" value="ABC TRANSPORTER C FAMILY MEMBER 8"/>
    <property type="match status" value="1"/>
</dbReference>
<name>A0A7J7FYA1_CAMSI</name>
<organism evidence="3 4">
    <name type="scientific">Camellia sinensis</name>
    <name type="common">Tea plant</name>
    <name type="synonym">Thea sinensis</name>
    <dbReference type="NCBI Taxonomy" id="4442"/>
    <lineage>
        <taxon>Eukaryota</taxon>
        <taxon>Viridiplantae</taxon>
        <taxon>Streptophyta</taxon>
        <taxon>Embryophyta</taxon>
        <taxon>Tracheophyta</taxon>
        <taxon>Spermatophyta</taxon>
        <taxon>Magnoliopsida</taxon>
        <taxon>eudicotyledons</taxon>
        <taxon>Gunneridae</taxon>
        <taxon>Pentapetalae</taxon>
        <taxon>asterids</taxon>
        <taxon>Ericales</taxon>
        <taxon>Theaceae</taxon>
        <taxon>Camellia</taxon>
    </lineage>
</organism>
<comment type="caution">
    <text evidence="3">The sequence shown here is derived from an EMBL/GenBank/DDBJ whole genome shotgun (WGS) entry which is preliminary data.</text>
</comment>
<dbReference type="AlphaFoldDB" id="A0A7J7FYA1"/>
<accession>A0A7J7FYA1</accession>
<dbReference type="InterPro" id="IPR036812">
    <property type="entry name" value="NAD(P)_OxRdtase_dom_sf"/>
</dbReference>
<dbReference type="Gene3D" id="3.20.20.100">
    <property type="entry name" value="NADP-dependent oxidoreductase domain"/>
    <property type="match status" value="1"/>
</dbReference>
<evidence type="ECO:0000313" key="3">
    <source>
        <dbReference type="EMBL" id="KAF5931954.1"/>
    </source>
</evidence>
<dbReference type="PANTHER" id="PTHR24223">
    <property type="entry name" value="ATP-BINDING CASSETTE SUB-FAMILY C"/>
    <property type="match status" value="1"/>
</dbReference>
<reference evidence="4" key="1">
    <citation type="journal article" date="2020" name="Nat. Commun.">
        <title>Genome assembly of wild tea tree DASZ reveals pedigree and selection history of tea varieties.</title>
        <authorList>
            <person name="Zhang W."/>
            <person name="Zhang Y."/>
            <person name="Qiu H."/>
            <person name="Guo Y."/>
            <person name="Wan H."/>
            <person name="Zhang X."/>
            <person name="Scossa F."/>
            <person name="Alseekh S."/>
            <person name="Zhang Q."/>
            <person name="Wang P."/>
            <person name="Xu L."/>
            <person name="Schmidt M.H."/>
            <person name="Jia X."/>
            <person name="Li D."/>
            <person name="Zhu A."/>
            <person name="Guo F."/>
            <person name="Chen W."/>
            <person name="Ni D."/>
            <person name="Usadel B."/>
            <person name="Fernie A.R."/>
            <person name="Wen W."/>
        </authorList>
    </citation>
    <scope>NUCLEOTIDE SEQUENCE [LARGE SCALE GENOMIC DNA]</scope>
    <source>
        <strain evidence="4">cv. G240</strain>
    </source>
</reference>